<evidence type="ECO:0000313" key="2">
    <source>
        <dbReference type="EMBL" id="PRP78699.1"/>
    </source>
</evidence>
<protein>
    <recommendedName>
        <fullName evidence="5">Transmembrane protein 69</fullName>
    </recommendedName>
</protein>
<keyword evidence="1" id="KW-1133">Transmembrane helix</keyword>
<keyword evidence="1" id="KW-0812">Transmembrane</keyword>
<keyword evidence="4" id="KW-1185">Reference proteome</keyword>
<dbReference type="OrthoDB" id="194289at2759"/>
<feature type="transmembrane region" description="Helical" evidence="1">
    <location>
        <begin position="59"/>
        <end position="80"/>
    </location>
</feature>
<dbReference type="InterPro" id="IPR021836">
    <property type="entry name" value="DUF3429"/>
</dbReference>
<dbReference type="InParanoid" id="A0A2P6N417"/>
<evidence type="ECO:0000313" key="4">
    <source>
        <dbReference type="Proteomes" id="UP000241769"/>
    </source>
</evidence>
<dbReference type="AlphaFoldDB" id="A0A2P6N417"/>
<gene>
    <name evidence="3" type="ORF">PROFUN_07328</name>
    <name evidence="2" type="ORF">PROFUN_13438</name>
</gene>
<feature type="transmembrane region" description="Helical" evidence="1">
    <location>
        <begin position="186"/>
        <end position="206"/>
    </location>
</feature>
<reference evidence="2 4" key="1">
    <citation type="journal article" date="2018" name="Genome Biol. Evol.">
        <title>Multiple Roots of Fruiting Body Formation in Amoebozoa.</title>
        <authorList>
            <person name="Hillmann F."/>
            <person name="Forbes G."/>
            <person name="Novohradska S."/>
            <person name="Ferling I."/>
            <person name="Riege K."/>
            <person name="Groth M."/>
            <person name="Westermann M."/>
            <person name="Marz M."/>
            <person name="Spaller T."/>
            <person name="Winckler T."/>
            <person name="Schaap P."/>
            <person name="Glockner G."/>
        </authorList>
    </citation>
    <scope>NUCLEOTIDE SEQUENCE [LARGE SCALE GENOMIC DNA]</scope>
    <source>
        <strain evidence="2 4">Jena</strain>
    </source>
</reference>
<keyword evidence="1" id="KW-0472">Membrane</keyword>
<comment type="caution">
    <text evidence="2">The sequence shown here is derived from an EMBL/GenBank/DDBJ whole genome shotgun (WGS) entry which is preliminary data.</text>
</comment>
<dbReference type="STRING" id="1890364.A0A2P6N417"/>
<feature type="transmembrane region" description="Helical" evidence="1">
    <location>
        <begin position="86"/>
        <end position="110"/>
    </location>
</feature>
<dbReference type="EMBL" id="MDYQ01000053">
    <property type="protein sequence ID" value="PRP84943.1"/>
    <property type="molecule type" value="Genomic_DNA"/>
</dbReference>
<accession>A0A2P6N417</accession>
<dbReference type="Pfam" id="PF11911">
    <property type="entry name" value="DUF3429"/>
    <property type="match status" value="1"/>
</dbReference>
<dbReference type="EMBL" id="MDYQ01000210">
    <property type="protein sequence ID" value="PRP78699.1"/>
    <property type="molecule type" value="Genomic_DNA"/>
</dbReference>
<dbReference type="PANTHER" id="PTHR15887">
    <property type="entry name" value="TRANSMEMBRANE PROTEIN 69"/>
    <property type="match status" value="1"/>
</dbReference>
<dbReference type="Proteomes" id="UP000241769">
    <property type="component" value="Unassembled WGS sequence"/>
</dbReference>
<name>A0A2P6N417_9EUKA</name>
<evidence type="ECO:0000313" key="3">
    <source>
        <dbReference type="EMBL" id="PRP84943.1"/>
    </source>
</evidence>
<feature type="transmembrane region" description="Helical" evidence="1">
    <location>
        <begin position="154"/>
        <end position="174"/>
    </location>
</feature>
<evidence type="ECO:0008006" key="5">
    <source>
        <dbReference type="Google" id="ProtNLM"/>
    </source>
</evidence>
<evidence type="ECO:0000256" key="1">
    <source>
        <dbReference type="SAM" id="Phobius"/>
    </source>
</evidence>
<sequence>MLRTLCASSSKRLNVSRISPANVIQRLQHRPLHFRTLATSTPQFKKLPEIAALEIPKPAFYLGFGGLIPFVATTAATVFGGPLAPIAIYSQILYGSTILCFLGGAQWGLASEGLSKQPRDPQRYKQETIRITLSVIPSFIAFASVALAGPFPHLALSALMTGLTGVYAVDVWSFRRGITPPWWSKLRGLLTFIVLLCLLTTSLAMVRDSTLQ</sequence>
<feature type="transmembrane region" description="Helical" evidence="1">
    <location>
        <begin position="131"/>
        <end position="148"/>
    </location>
</feature>
<proteinExistence type="predicted"/>
<organism evidence="2 4">
    <name type="scientific">Planoprotostelium fungivorum</name>
    <dbReference type="NCBI Taxonomy" id="1890364"/>
    <lineage>
        <taxon>Eukaryota</taxon>
        <taxon>Amoebozoa</taxon>
        <taxon>Evosea</taxon>
        <taxon>Variosea</taxon>
        <taxon>Cavosteliida</taxon>
        <taxon>Cavosteliaceae</taxon>
        <taxon>Planoprotostelium</taxon>
    </lineage>
</organism>
<dbReference type="PANTHER" id="PTHR15887:SF1">
    <property type="entry name" value="TRANSMEMBRANE PROTEIN 69"/>
    <property type="match status" value="1"/>
</dbReference>